<dbReference type="SMART" id="SM00086">
    <property type="entry name" value="PAC"/>
    <property type="match status" value="3"/>
</dbReference>
<dbReference type="Gene3D" id="3.30.450.20">
    <property type="entry name" value="PAS domain"/>
    <property type="match status" value="3"/>
</dbReference>
<dbReference type="PROSITE" id="PS50113">
    <property type="entry name" value="PAC"/>
    <property type="match status" value="3"/>
</dbReference>
<dbReference type="InterPro" id="IPR000014">
    <property type="entry name" value="PAS"/>
</dbReference>
<name>A0ABV8D8E7_9BURK</name>
<dbReference type="EMBL" id="JBHSAJ010000024">
    <property type="protein sequence ID" value="MFC3934833.1"/>
    <property type="molecule type" value="Genomic_DNA"/>
</dbReference>
<dbReference type="Pfam" id="PF08448">
    <property type="entry name" value="PAS_4"/>
    <property type="match status" value="1"/>
</dbReference>
<dbReference type="SUPFAM" id="SSF58104">
    <property type="entry name" value="Methyl-accepting chemotaxis protein (MCP) signaling domain"/>
    <property type="match status" value="1"/>
</dbReference>
<dbReference type="PROSITE" id="PS50112">
    <property type="entry name" value="PAS"/>
    <property type="match status" value="3"/>
</dbReference>
<dbReference type="SUPFAM" id="SSF55785">
    <property type="entry name" value="PYP-like sensor domain (PAS domain)"/>
    <property type="match status" value="3"/>
</dbReference>
<comment type="caution">
    <text evidence="5">The sequence shown here is derived from an EMBL/GenBank/DDBJ whole genome shotgun (WGS) entry which is preliminary data.</text>
</comment>
<feature type="domain" description="PAS" evidence="3">
    <location>
        <begin position="258"/>
        <end position="305"/>
    </location>
</feature>
<dbReference type="PANTHER" id="PTHR24422">
    <property type="entry name" value="CHEMOTAXIS PROTEIN METHYLTRANSFERASE"/>
    <property type="match status" value="1"/>
</dbReference>
<feature type="domain" description="PAC" evidence="4">
    <location>
        <begin position="88"/>
        <end position="142"/>
    </location>
</feature>
<dbReference type="SMART" id="SM00091">
    <property type="entry name" value="PAS"/>
    <property type="match status" value="3"/>
</dbReference>
<organism evidence="5 6">
    <name type="scientific">Acidovorax facilis</name>
    <dbReference type="NCBI Taxonomy" id="12917"/>
    <lineage>
        <taxon>Bacteria</taxon>
        <taxon>Pseudomonadati</taxon>
        <taxon>Pseudomonadota</taxon>
        <taxon>Betaproteobacteria</taxon>
        <taxon>Burkholderiales</taxon>
        <taxon>Comamonadaceae</taxon>
        <taxon>Acidovorax</taxon>
    </lineage>
</organism>
<dbReference type="Gene3D" id="1.10.287.950">
    <property type="entry name" value="Methyl-accepting chemotaxis protein"/>
    <property type="match status" value="1"/>
</dbReference>
<dbReference type="Pfam" id="PF00015">
    <property type="entry name" value="MCPsignal"/>
    <property type="match status" value="1"/>
</dbReference>
<protein>
    <submittedName>
        <fullName evidence="5">PAS domain S-box protein</fullName>
    </submittedName>
</protein>
<evidence type="ECO:0000256" key="1">
    <source>
        <dbReference type="PROSITE-ProRule" id="PRU00284"/>
    </source>
</evidence>
<dbReference type="NCBIfam" id="TIGR00229">
    <property type="entry name" value="sensory_box"/>
    <property type="match status" value="3"/>
</dbReference>
<feature type="domain" description="PAC" evidence="4">
    <location>
        <begin position="212"/>
        <end position="264"/>
    </location>
</feature>
<dbReference type="Proteomes" id="UP001595693">
    <property type="component" value="Unassembled WGS sequence"/>
</dbReference>
<dbReference type="CDD" id="cd11386">
    <property type="entry name" value="MCP_signal"/>
    <property type="match status" value="1"/>
</dbReference>
<dbReference type="InterPro" id="IPR013655">
    <property type="entry name" value="PAS_fold_3"/>
</dbReference>
<sequence length="576" mass="63629">MNISTETLPSAPQEAARTAALLAALEHVQAVVEFDLEGRVLRANSLFLDLMGYSANEVLGQHHRMFCPPEVTASESYRALWEGLRAGQVREDVFLRVTKAGKPVWLQASYNPVRDAEGRTVGVVKLATDITAQRAQQADFEGKIAAIHRVQAVIEFDLTGRILDANTNFLDAFGYGRDEVVGQHHRMFCQPEFAASSEYADLWARLGRGEFFAGRYRRLSKEGKEIWLQASYNPILDVTGKPYKVVKFAVDITHDMTSATETKGKIDAISLSQAVIEFDMQGNVLVANPNFLRTMGYTLAEIRGQHHSMFCEPGLVQSRAYRDFWADLGEGKFQSARYRRIGKHGAEVWIQATYNPILDVDGRPYKVVKYAIDITAQVQRESAVAQKVQDITAVLHAMSDAIKRLARSAGRSTELAEQTQREAGDGSGLVRRSRDAILAIERSSSDIHEIVDTISEISSQTHLLAFNAAIEAARAGEQGVGFSVVADEVRKLAEKSSLAAREIAKLIHQTVSRVAEGSRLSEEVDAAFSRILGAVEATTRSISEIRIATEEQEHSTQDVARLLEDLQGRGSPRQAD</sequence>
<evidence type="ECO:0000259" key="4">
    <source>
        <dbReference type="PROSITE" id="PS50113"/>
    </source>
</evidence>
<keyword evidence="1" id="KW-0807">Transducer</keyword>
<reference evidence="6" key="1">
    <citation type="journal article" date="2019" name="Int. J. Syst. Evol. Microbiol.">
        <title>The Global Catalogue of Microorganisms (GCM) 10K type strain sequencing project: providing services to taxonomists for standard genome sequencing and annotation.</title>
        <authorList>
            <consortium name="The Broad Institute Genomics Platform"/>
            <consortium name="The Broad Institute Genome Sequencing Center for Infectious Disease"/>
            <person name="Wu L."/>
            <person name="Ma J."/>
        </authorList>
    </citation>
    <scope>NUCLEOTIDE SEQUENCE [LARGE SCALE GENOMIC DNA]</scope>
    <source>
        <strain evidence="6">CCUG 2113</strain>
    </source>
</reference>
<dbReference type="InterPro" id="IPR000700">
    <property type="entry name" value="PAS-assoc_C"/>
</dbReference>
<keyword evidence="6" id="KW-1185">Reference proteome</keyword>
<dbReference type="InterPro" id="IPR035965">
    <property type="entry name" value="PAS-like_dom_sf"/>
</dbReference>
<dbReference type="PROSITE" id="PS50111">
    <property type="entry name" value="CHEMOTAXIS_TRANSDUC_2"/>
    <property type="match status" value="1"/>
</dbReference>
<evidence type="ECO:0000259" key="2">
    <source>
        <dbReference type="PROSITE" id="PS50111"/>
    </source>
</evidence>
<dbReference type="InterPro" id="IPR001610">
    <property type="entry name" value="PAC"/>
</dbReference>
<dbReference type="SMART" id="SM00283">
    <property type="entry name" value="MA"/>
    <property type="match status" value="1"/>
</dbReference>
<feature type="domain" description="PAS" evidence="3">
    <location>
        <begin position="153"/>
        <end position="192"/>
    </location>
</feature>
<dbReference type="InterPro" id="IPR050903">
    <property type="entry name" value="Bact_Chemotaxis_MeTrfase"/>
</dbReference>
<dbReference type="CDD" id="cd00130">
    <property type="entry name" value="PAS"/>
    <property type="match status" value="3"/>
</dbReference>
<proteinExistence type="predicted"/>
<dbReference type="InterPro" id="IPR004089">
    <property type="entry name" value="MCPsignal_dom"/>
</dbReference>
<evidence type="ECO:0000313" key="6">
    <source>
        <dbReference type="Proteomes" id="UP001595693"/>
    </source>
</evidence>
<feature type="domain" description="PAS" evidence="3">
    <location>
        <begin position="31"/>
        <end position="61"/>
    </location>
</feature>
<gene>
    <name evidence="5" type="ORF">ACFOW3_09355</name>
</gene>
<evidence type="ECO:0000259" key="3">
    <source>
        <dbReference type="PROSITE" id="PS50112"/>
    </source>
</evidence>
<accession>A0ABV8D8E7</accession>
<feature type="domain" description="Methyl-accepting transducer" evidence="2">
    <location>
        <begin position="385"/>
        <end position="565"/>
    </location>
</feature>
<feature type="domain" description="PAC" evidence="4">
    <location>
        <begin position="334"/>
        <end position="386"/>
    </location>
</feature>
<evidence type="ECO:0000313" key="5">
    <source>
        <dbReference type="EMBL" id="MFC3934833.1"/>
    </source>
</evidence>
<dbReference type="PANTHER" id="PTHR24422:SF10">
    <property type="entry name" value="CHEMOTAXIS PROTEIN METHYLTRANSFERASE 2"/>
    <property type="match status" value="1"/>
</dbReference>
<dbReference type="Pfam" id="PF08447">
    <property type="entry name" value="PAS_3"/>
    <property type="match status" value="2"/>
</dbReference>
<dbReference type="InterPro" id="IPR013656">
    <property type="entry name" value="PAS_4"/>
</dbReference>
<dbReference type="RefSeq" id="WP_176887915.1">
    <property type="nucleotide sequence ID" value="NZ_JAMXAX010000177.1"/>
</dbReference>